<dbReference type="OrthoDB" id="445556at2759"/>
<dbReference type="PROSITE" id="PS50076">
    <property type="entry name" value="DNAJ_2"/>
    <property type="match status" value="1"/>
</dbReference>
<dbReference type="PANTHER" id="PTHR43908">
    <property type="entry name" value="AT29763P-RELATED"/>
    <property type="match status" value="1"/>
</dbReference>
<proteinExistence type="predicted"/>
<feature type="compositionally biased region" description="Polar residues" evidence="1">
    <location>
        <begin position="194"/>
        <end position="207"/>
    </location>
</feature>
<evidence type="ECO:0000313" key="3">
    <source>
        <dbReference type="EMBL" id="CAE8619242.1"/>
    </source>
</evidence>
<gene>
    <name evidence="3" type="ORF">PGLA1383_LOCUS36834</name>
</gene>
<dbReference type="Gene3D" id="1.10.287.110">
    <property type="entry name" value="DnaJ domain"/>
    <property type="match status" value="1"/>
</dbReference>
<evidence type="ECO:0000256" key="1">
    <source>
        <dbReference type="SAM" id="MobiDB-lite"/>
    </source>
</evidence>
<dbReference type="InterPro" id="IPR018253">
    <property type="entry name" value="DnaJ_domain_CS"/>
</dbReference>
<dbReference type="PROSITE" id="PS00636">
    <property type="entry name" value="DNAJ_1"/>
    <property type="match status" value="1"/>
</dbReference>
<feature type="compositionally biased region" description="Basic and acidic residues" evidence="1">
    <location>
        <begin position="209"/>
        <end position="224"/>
    </location>
</feature>
<evidence type="ECO:0000313" key="4">
    <source>
        <dbReference type="Proteomes" id="UP000654075"/>
    </source>
</evidence>
<keyword evidence="4" id="KW-1185">Reference proteome</keyword>
<feature type="region of interest" description="Disordered" evidence="1">
    <location>
        <begin position="83"/>
        <end position="118"/>
    </location>
</feature>
<comment type="caution">
    <text evidence="3">The sequence shown here is derived from an EMBL/GenBank/DDBJ whole genome shotgun (WGS) entry which is preliminary data.</text>
</comment>
<feature type="region of interest" description="Disordered" evidence="1">
    <location>
        <begin position="181"/>
        <end position="236"/>
    </location>
</feature>
<dbReference type="CDD" id="cd06257">
    <property type="entry name" value="DnaJ"/>
    <property type="match status" value="1"/>
</dbReference>
<organism evidence="3 4">
    <name type="scientific">Polarella glacialis</name>
    <name type="common">Dinoflagellate</name>
    <dbReference type="NCBI Taxonomy" id="89957"/>
    <lineage>
        <taxon>Eukaryota</taxon>
        <taxon>Sar</taxon>
        <taxon>Alveolata</taxon>
        <taxon>Dinophyceae</taxon>
        <taxon>Suessiales</taxon>
        <taxon>Suessiaceae</taxon>
        <taxon>Polarella</taxon>
    </lineage>
</organism>
<dbReference type="AlphaFoldDB" id="A0A813FXM4"/>
<protein>
    <recommendedName>
        <fullName evidence="2">J domain-containing protein</fullName>
    </recommendedName>
</protein>
<feature type="domain" description="J" evidence="2">
    <location>
        <begin position="11"/>
        <end position="72"/>
    </location>
</feature>
<dbReference type="InterPro" id="IPR001623">
    <property type="entry name" value="DnaJ_domain"/>
</dbReference>
<dbReference type="SMART" id="SM00271">
    <property type="entry name" value="DnaJ"/>
    <property type="match status" value="1"/>
</dbReference>
<reference evidence="3" key="1">
    <citation type="submission" date="2021-02" db="EMBL/GenBank/DDBJ databases">
        <authorList>
            <person name="Dougan E. K."/>
            <person name="Rhodes N."/>
            <person name="Thang M."/>
            <person name="Chan C."/>
        </authorList>
    </citation>
    <scope>NUCLEOTIDE SEQUENCE</scope>
</reference>
<dbReference type="InterPro" id="IPR036869">
    <property type="entry name" value="J_dom_sf"/>
</dbReference>
<name>A0A813FXM4_POLGL</name>
<evidence type="ECO:0000259" key="2">
    <source>
        <dbReference type="PROSITE" id="PS50076"/>
    </source>
</evidence>
<dbReference type="Pfam" id="PF00226">
    <property type="entry name" value="DnaJ"/>
    <property type="match status" value="1"/>
</dbReference>
<feature type="compositionally biased region" description="Basic and acidic residues" evidence="1">
    <location>
        <begin position="181"/>
        <end position="190"/>
    </location>
</feature>
<dbReference type="EMBL" id="CAJNNV010026906">
    <property type="protein sequence ID" value="CAE8619242.1"/>
    <property type="molecule type" value="Genomic_DNA"/>
</dbReference>
<dbReference type="Proteomes" id="UP000654075">
    <property type="component" value="Unassembled WGS sequence"/>
</dbReference>
<dbReference type="GO" id="GO:0005783">
    <property type="term" value="C:endoplasmic reticulum"/>
    <property type="evidence" value="ECO:0007669"/>
    <property type="project" value="UniProtKB-ARBA"/>
</dbReference>
<dbReference type="InterPro" id="IPR051100">
    <property type="entry name" value="DnaJ_subfamily_B/C"/>
</dbReference>
<accession>A0A813FXM4</accession>
<dbReference type="SUPFAM" id="SSF46565">
    <property type="entry name" value="Chaperone J-domain"/>
    <property type="match status" value="1"/>
</dbReference>
<sequence>MAAVAPSGKSTLFDLLGVSTTVGLTELRTAFRRCALAAHPDKGGSNEAFQEVFRAFEVLSDVEQRQKYEQSLLRGDAAAASLLAQPGKRRRRGGGDPQSSEAGCGEREAPQTRRRATADAQNLGAGLEEDQVIKEQECNLWHQLFVLLGELSPGNRRRVASECFTQKQRLALAAWADAQKDAKRSDHSQEAPESETTGCSTASSSADRTACRRSSDDAATEPRSDFTGPHSAGTGSACKDGNAACVETVDLLEGSSSSDSDADDPFAICDASACVGDERGGDLHHVGAAERLPARCTVRTGIQKKGCGYTAKICFNSVVMMSRTTRDLAKALDWLAILTAISSRSRQILLQHQELNFTEIVQGVFSEYQEDITTVGFSVHFEIPKIYWLGNVRLITPRTHSLQEADSAIRRLASVQSRSYSRSAPKVGQQTRHWQGWQLFKQAYLDVCEALGKCRQAEAVRLEGLEAARSGEREAETERRIQLLLNNWSRSTAQRIAHEARDAAKSKRDHWKETRAKMRHELTCGMADILGESGGGKSSKRAPS</sequence>